<evidence type="ECO:0000256" key="7">
    <source>
        <dbReference type="ARBA" id="ARBA00022801"/>
    </source>
</evidence>
<organism evidence="12 13">
    <name type="scientific">Phenylobacterium haematophilum</name>
    <dbReference type="NCBI Taxonomy" id="98513"/>
    <lineage>
        <taxon>Bacteria</taxon>
        <taxon>Pseudomonadati</taxon>
        <taxon>Pseudomonadota</taxon>
        <taxon>Alphaproteobacteria</taxon>
        <taxon>Caulobacterales</taxon>
        <taxon>Caulobacteraceae</taxon>
        <taxon>Phenylobacterium</taxon>
    </lineage>
</organism>
<evidence type="ECO:0000313" key="13">
    <source>
        <dbReference type="Proteomes" id="UP000530564"/>
    </source>
</evidence>
<evidence type="ECO:0000256" key="1">
    <source>
        <dbReference type="ARBA" id="ARBA00000798"/>
    </source>
</evidence>
<dbReference type="Gene3D" id="3.30.870.10">
    <property type="entry name" value="Endonuclease Chain A"/>
    <property type="match status" value="2"/>
</dbReference>
<dbReference type="SMART" id="SM00155">
    <property type="entry name" value="PLDc"/>
    <property type="match status" value="2"/>
</dbReference>
<comment type="catalytic activity">
    <reaction evidence="1">
        <text>a 1,2-diacyl-sn-glycero-3-phosphocholine + H2O = a 1,2-diacyl-sn-glycero-3-phosphate + choline + H(+)</text>
        <dbReference type="Rhea" id="RHEA:14445"/>
        <dbReference type="ChEBI" id="CHEBI:15354"/>
        <dbReference type="ChEBI" id="CHEBI:15377"/>
        <dbReference type="ChEBI" id="CHEBI:15378"/>
        <dbReference type="ChEBI" id="CHEBI:57643"/>
        <dbReference type="ChEBI" id="CHEBI:58608"/>
        <dbReference type="EC" id="3.1.4.4"/>
    </reaction>
</comment>
<evidence type="ECO:0000256" key="9">
    <source>
        <dbReference type="ARBA" id="ARBA00029594"/>
    </source>
</evidence>
<dbReference type="PANTHER" id="PTHR18896">
    <property type="entry name" value="PHOSPHOLIPASE D"/>
    <property type="match status" value="1"/>
</dbReference>
<evidence type="ECO:0000256" key="5">
    <source>
        <dbReference type="ARBA" id="ARBA00022525"/>
    </source>
</evidence>
<dbReference type="RefSeq" id="WP_183776899.1">
    <property type="nucleotide sequence ID" value="NZ_JACIDK010000010.1"/>
</dbReference>
<evidence type="ECO:0000256" key="10">
    <source>
        <dbReference type="SAM" id="MobiDB-lite"/>
    </source>
</evidence>
<dbReference type="GO" id="GO:0004630">
    <property type="term" value="F:phospholipase D activity"/>
    <property type="evidence" value="ECO:0007669"/>
    <property type="project" value="UniProtKB-EC"/>
</dbReference>
<name>A0A840A725_9CAUL</name>
<evidence type="ECO:0000313" key="12">
    <source>
        <dbReference type="EMBL" id="MBB3893390.1"/>
    </source>
</evidence>
<dbReference type="InterPro" id="IPR015679">
    <property type="entry name" value="PLipase_D_fam"/>
</dbReference>
<dbReference type="GO" id="GO:0009395">
    <property type="term" value="P:phospholipid catabolic process"/>
    <property type="evidence" value="ECO:0007669"/>
    <property type="project" value="TreeGrafter"/>
</dbReference>
<evidence type="ECO:0000256" key="6">
    <source>
        <dbReference type="ARBA" id="ARBA00022737"/>
    </source>
</evidence>
<keyword evidence="8" id="KW-0443">Lipid metabolism</keyword>
<dbReference type="Proteomes" id="UP000530564">
    <property type="component" value="Unassembled WGS sequence"/>
</dbReference>
<sequence>MSASVDQAPDQTDGRALRRGETCWRIEPSERAAFLIDNKSYFATLKEVLQSARRSVYILGWAFDPRTRLAPDGAEGPDDPDEVGRILIGLVRARPLLDVRVLVWKSPFGVMGHQDIRGHRAKRAFARTGVQFREADGLPFGACHHQKLVVIDDQLAFCGGGDIVANRWDSPAHRDIEPRRVLPNHAGHPARHEVTMMIEGAASQALGELFRERWSEAAGTQLPSPTPEPSQSMWPSGVTSHLSKVQVGISRTQPRRGSLPAIDEIRQLTMRCIESARQTIYLENQYFTCRTVAAALAARLDERDGPEVILLLSGRAPSLLDHLTMDYARNPLIRSLRAADAFGRLRALSPRTAAGAPIVVHSKVMVIDDRIVRVGSANLNNRSGGFDTECDLVVESQTPKTSRAISRFRDRLLAHYLGVSPDAVSRACGEGGLVAAVDALNVRGRLMPVAMHAPFWWEDVVAPRNLGDPSCVEEAWRWRRRGRKSEPAREGAGP</sequence>
<dbReference type="GO" id="GO:0005576">
    <property type="term" value="C:extracellular region"/>
    <property type="evidence" value="ECO:0007669"/>
    <property type="project" value="UniProtKB-SubCell"/>
</dbReference>
<keyword evidence="7" id="KW-0378">Hydrolase</keyword>
<gene>
    <name evidence="12" type="ORF">GGQ61_004134</name>
</gene>
<dbReference type="CDD" id="cd09140">
    <property type="entry name" value="PLDc_vPLD1_2_like_bac_1"/>
    <property type="match status" value="1"/>
</dbReference>
<protein>
    <recommendedName>
        <fullName evidence="4">Phospholipase D</fullName>
    </recommendedName>
    <alternativeName>
        <fullName evidence="9">Choline phosphatase</fullName>
    </alternativeName>
</protein>
<keyword evidence="6" id="KW-0677">Repeat</keyword>
<evidence type="ECO:0000256" key="8">
    <source>
        <dbReference type="ARBA" id="ARBA00023098"/>
    </source>
</evidence>
<evidence type="ECO:0000256" key="2">
    <source>
        <dbReference type="ARBA" id="ARBA00003145"/>
    </source>
</evidence>
<dbReference type="AlphaFoldDB" id="A0A840A725"/>
<accession>A0A840A725</accession>
<dbReference type="Pfam" id="PF13091">
    <property type="entry name" value="PLDc_2"/>
    <property type="match status" value="1"/>
</dbReference>
<dbReference type="InterPro" id="IPR025202">
    <property type="entry name" value="PLD-like_dom"/>
</dbReference>
<dbReference type="PANTHER" id="PTHR18896:SF76">
    <property type="entry name" value="PHOSPHOLIPASE"/>
    <property type="match status" value="1"/>
</dbReference>
<feature type="region of interest" description="Disordered" evidence="10">
    <location>
        <begin position="218"/>
        <end position="237"/>
    </location>
</feature>
<comment type="caution">
    <text evidence="12">The sequence shown here is derived from an EMBL/GenBank/DDBJ whole genome shotgun (WGS) entry which is preliminary data.</text>
</comment>
<dbReference type="InterPro" id="IPR001736">
    <property type="entry name" value="PLipase_D/transphosphatidylase"/>
</dbReference>
<comment type="function">
    <text evidence="2">Could be a virulence factor.</text>
</comment>
<evidence type="ECO:0000256" key="4">
    <source>
        <dbReference type="ARBA" id="ARBA00018392"/>
    </source>
</evidence>
<evidence type="ECO:0000256" key="3">
    <source>
        <dbReference type="ARBA" id="ARBA00004613"/>
    </source>
</evidence>
<keyword evidence="5" id="KW-0964">Secreted</keyword>
<dbReference type="SUPFAM" id="SSF56024">
    <property type="entry name" value="Phospholipase D/nuclease"/>
    <property type="match status" value="2"/>
</dbReference>
<feature type="domain" description="PLD phosphodiesterase" evidence="11">
    <location>
        <begin position="356"/>
        <end position="383"/>
    </location>
</feature>
<keyword evidence="13" id="KW-1185">Reference proteome</keyword>
<feature type="domain" description="PLD phosphodiesterase" evidence="11">
    <location>
        <begin position="140"/>
        <end position="167"/>
    </location>
</feature>
<reference evidence="12 13" key="1">
    <citation type="submission" date="2020-08" db="EMBL/GenBank/DDBJ databases">
        <title>Genomic Encyclopedia of Type Strains, Phase IV (KMG-IV): sequencing the most valuable type-strain genomes for metagenomic binning, comparative biology and taxonomic classification.</title>
        <authorList>
            <person name="Goeker M."/>
        </authorList>
    </citation>
    <scope>NUCLEOTIDE SEQUENCE [LARGE SCALE GENOMIC DNA]</scope>
    <source>
        <strain evidence="12 13">DSM 21793</strain>
    </source>
</reference>
<evidence type="ECO:0000259" key="11">
    <source>
        <dbReference type="PROSITE" id="PS50035"/>
    </source>
</evidence>
<dbReference type="PROSITE" id="PS50035">
    <property type="entry name" value="PLD"/>
    <property type="match status" value="2"/>
</dbReference>
<dbReference type="CDD" id="cd09143">
    <property type="entry name" value="PLDc_vPLD1_2_like_bac_2"/>
    <property type="match status" value="1"/>
</dbReference>
<dbReference type="EMBL" id="JACIDK010000010">
    <property type="protein sequence ID" value="MBB3893390.1"/>
    <property type="molecule type" value="Genomic_DNA"/>
</dbReference>
<proteinExistence type="predicted"/>
<comment type="subcellular location">
    <subcellularLocation>
        <location evidence="3">Secreted</location>
    </subcellularLocation>
</comment>